<evidence type="ECO:0000313" key="1">
    <source>
        <dbReference type="EMBL" id="CUI13261.1"/>
    </source>
</evidence>
<accession>A0A0S4KHF9</accession>
<dbReference type="SUPFAM" id="SSF52058">
    <property type="entry name" value="L domain-like"/>
    <property type="match status" value="1"/>
</dbReference>
<keyword evidence="2" id="KW-1185">Reference proteome</keyword>
<dbReference type="Gene3D" id="3.80.10.10">
    <property type="entry name" value="Ribonuclease Inhibitor"/>
    <property type="match status" value="1"/>
</dbReference>
<sequence>MNALNSTVPQALFALPALKHLSIGLNEFTGTIPSVISMSLVFLDIQNCSGLVGVLPFRSMLVCPTALLPFQYCIPANVVDLFISTEIQDLATGIAMLAPYASSCVPPPSSTTLPSLAPRPAVPAAWVGNTSSLLGPETRFIGTTVAAASSIAGSSSNGAVRGAVPSVQRAAAAYYA</sequence>
<dbReference type="AlphaFoldDB" id="A0A0S4KHF9"/>
<dbReference type="OrthoDB" id="2021138at2759"/>
<organism evidence="1 2">
    <name type="scientific">Bodo saltans</name>
    <name type="common">Flagellated protozoan</name>
    <dbReference type="NCBI Taxonomy" id="75058"/>
    <lineage>
        <taxon>Eukaryota</taxon>
        <taxon>Discoba</taxon>
        <taxon>Euglenozoa</taxon>
        <taxon>Kinetoplastea</taxon>
        <taxon>Metakinetoplastina</taxon>
        <taxon>Eubodonida</taxon>
        <taxon>Bodonidae</taxon>
        <taxon>Bodo</taxon>
    </lineage>
</organism>
<dbReference type="Proteomes" id="UP000051952">
    <property type="component" value="Unassembled WGS sequence"/>
</dbReference>
<evidence type="ECO:0000313" key="2">
    <source>
        <dbReference type="Proteomes" id="UP000051952"/>
    </source>
</evidence>
<dbReference type="EMBL" id="CYKH01000354">
    <property type="protein sequence ID" value="CUI13261.1"/>
    <property type="molecule type" value="Genomic_DNA"/>
</dbReference>
<reference evidence="2" key="1">
    <citation type="submission" date="2015-09" db="EMBL/GenBank/DDBJ databases">
        <authorList>
            <consortium name="Pathogen Informatics"/>
        </authorList>
    </citation>
    <scope>NUCLEOTIDE SEQUENCE [LARGE SCALE GENOMIC DNA]</scope>
    <source>
        <strain evidence="2">Lake Konstanz</strain>
    </source>
</reference>
<dbReference type="VEuPathDB" id="TriTrypDB:BSAL_63565"/>
<dbReference type="InterPro" id="IPR032675">
    <property type="entry name" value="LRR_dom_sf"/>
</dbReference>
<protein>
    <submittedName>
        <fullName evidence="1">GP46-like surface antigen, putative</fullName>
    </submittedName>
</protein>
<proteinExistence type="predicted"/>
<name>A0A0S4KHF9_BODSA</name>
<gene>
    <name evidence="1" type="ORF">BSAL_63565</name>
</gene>